<dbReference type="OrthoDB" id="45564at2"/>
<organism evidence="8 9">
    <name type="scientific">Prolixibacter denitrificans</name>
    <dbReference type="NCBI Taxonomy" id="1541063"/>
    <lineage>
        <taxon>Bacteria</taxon>
        <taxon>Pseudomonadati</taxon>
        <taxon>Bacteroidota</taxon>
        <taxon>Bacteroidia</taxon>
        <taxon>Marinilabiliales</taxon>
        <taxon>Prolixibacteraceae</taxon>
        <taxon>Prolixibacter</taxon>
    </lineage>
</organism>
<dbReference type="PANTHER" id="PTHR35330:SF1">
    <property type="entry name" value="SIROHEME BIOSYNTHESIS PROTEIN MET8"/>
    <property type="match status" value="1"/>
</dbReference>
<evidence type="ECO:0000256" key="1">
    <source>
        <dbReference type="ARBA" id="ARBA00005010"/>
    </source>
</evidence>
<reference evidence="8 9" key="1">
    <citation type="submission" date="2018-03" db="EMBL/GenBank/DDBJ databases">
        <title>Genomic Encyclopedia of Archaeal and Bacterial Type Strains, Phase II (KMG-II): from individual species to whole genera.</title>
        <authorList>
            <person name="Goeker M."/>
        </authorList>
    </citation>
    <scope>NUCLEOTIDE SEQUENCE [LARGE SCALE GENOMIC DNA]</scope>
    <source>
        <strain evidence="8 9">DSM 27267</strain>
    </source>
</reference>
<comment type="caution">
    <text evidence="8">The sequence shown here is derived from an EMBL/GenBank/DDBJ whole genome shotgun (WGS) entry which is preliminary data.</text>
</comment>
<keyword evidence="5" id="KW-0627">Porphyrin biosynthesis</keyword>
<dbReference type="GO" id="GO:0043115">
    <property type="term" value="F:precorrin-2 dehydrogenase activity"/>
    <property type="evidence" value="ECO:0007669"/>
    <property type="project" value="UniProtKB-EC"/>
</dbReference>
<comment type="catalytic activity">
    <reaction evidence="6">
        <text>precorrin-2 + NAD(+) = sirohydrochlorin + NADH + 2 H(+)</text>
        <dbReference type="Rhea" id="RHEA:15613"/>
        <dbReference type="ChEBI" id="CHEBI:15378"/>
        <dbReference type="ChEBI" id="CHEBI:57540"/>
        <dbReference type="ChEBI" id="CHEBI:57945"/>
        <dbReference type="ChEBI" id="CHEBI:58351"/>
        <dbReference type="ChEBI" id="CHEBI:58827"/>
        <dbReference type="EC" id="1.3.1.76"/>
    </reaction>
</comment>
<dbReference type="RefSeq" id="WP_106543534.1">
    <property type="nucleotide sequence ID" value="NZ_BLAU01000001.1"/>
</dbReference>
<dbReference type="NCBIfam" id="TIGR01470">
    <property type="entry name" value="cysG_Nterm"/>
    <property type="match status" value="1"/>
</dbReference>
<dbReference type="UniPathway" id="UPA00262">
    <property type="reaction ID" value="UER00222"/>
</dbReference>
<evidence type="ECO:0000256" key="6">
    <source>
        <dbReference type="ARBA" id="ARBA00047561"/>
    </source>
</evidence>
<evidence type="ECO:0000256" key="4">
    <source>
        <dbReference type="ARBA" id="ARBA00023027"/>
    </source>
</evidence>
<dbReference type="PANTHER" id="PTHR35330">
    <property type="entry name" value="SIROHEME BIOSYNTHESIS PROTEIN MET8"/>
    <property type="match status" value="1"/>
</dbReference>
<evidence type="ECO:0000313" key="7">
    <source>
        <dbReference type="EMBL" id="GET22337.1"/>
    </source>
</evidence>
<evidence type="ECO:0000256" key="3">
    <source>
        <dbReference type="ARBA" id="ARBA00023002"/>
    </source>
</evidence>
<dbReference type="Proteomes" id="UP000240621">
    <property type="component" value="Unassembled WGS sequence"/>
</dbReference>
<evidence type="ECO:0000313" key="8">
    <source>
        <dbReference type="EMBL" id="PSK80935.1"/>
    </source>
</evidence>
<dbReference type="Gene3D" id="3.40.50.720">
    <property type="entry name" value="NAD(P)-binding Rossmann-like Domain"/>
    <property type="match status" value="1"/>
</dbReference>
<dbReference type="GO" id="GO:0004325">
    <property type="term" value="F:ferrochelatase activity"/>
    <property type="evidence" value="ECO:0007669"/>
    <property type="project" value="InterPro"/>
</dbReference>
<dbReference type="AlphaFoldDB" id="A0A2P8C7J8"/>
<accession>A0A2P8C7J8</accession>
<comment type="pathway">
    <text evidence="1">Porphyrin-containing compound metabolism; siroheme biosynthesis; sirohydrochlorin from precorrin-2: step 1/1.</text>
</comment>
<evidence type="ECO:0000313" key="9">
    <source>
        <dbReference type="Proteomes" id="UP000240621"/>
    </source>
</evidence>
<dbReference type="InterPro" id="IPR036291">
    <property type="entry name" value="NAD(P)-bd_dom_sf"/>
</dbReference>
<dbReference type="InterPro" id="IPR006367">
    <property type="entry name" value="Sirohaem_synthase_N"/>
</dbReference>
<dbReference type="SUPFAM" id="SSF51735">
    <property type="entry name" value="NAD(P)-binding Rossmann-fold domains"/>
    <property type="match status" value="1"/>
</dbReference>
<reference evidence="7 10" key="2">
    <citation type="submission" date="2019-10" db="EMBL/GenBank/DDBJ databases">
        <title>Prolixibacter strains distinguished by the presence of nitrate reductase genes were adept at nitrate-dependent anaerobic corrosion of metallic iron and carbon steel.</title>
        <authorList>
            <person name="Iino T."/>
            <person name="Shono N."/>
            <person name="Ito K."/>
            <person name="Nakamura R."/>
            <person name="Sueoka K."/>
            <person name="Harayama S."/>
            <person name="Ohkuma M."/>
        </authorList>
    </citation>
    <scope>NUCLEOTIDE SEQUENCE [LARGE SCALE GENOMIC DNA]</scope>
    <source>
        <strain evidence="7 10">MIC1-1</strain>
    </source>
</reference>
<keyword evidence="3" id="KW-0560">Oxidoreductase</keyword>
<proteinExistence type="predicted"/>
<keyword evidence="10" id="KW-1185">Reference proteome</keyword>
<dbReference type="Proteomes" id="UP000396862">
    <property type="component" value="Unassembled WGS sequence"/>
</dbReference>
<evidence type="ECO:0000256" key="2">
    <source>
        <dbReference type="ARBA" id="ARBA00012400"/>
    </source>
</evidence>
<name>A0A2P8C7J8_9BACT</name>
<dbReference type="Pfam" id="PF13241">
    <property type="entry name" value="NAD_binding_7"/>
    <property type="match status" value="1"/>
</dbReference>
<dbReference type="GO" id="GO:0019354">
    <property type="term" value="P:siroheme biosynthetic process"/>
    <property type="evidence" value="ECO:0007669"/>
    <property type="project" value="UniProtKB-UniPathway"/>
</dbReference>
<evidence type="ECO:0000313" key="10">
    <source>
        <dbReference type="Proteomes" id="UP000396862"/>
    </source>
</evidence>
<sequence>MSRNEKTYLPITLDITGRKILVIGGGPDAAKKLKILLRFTRDVEVLAETVCDEIRETGVVCHEKPYTPAILDDYVLVYVCLNDPDMEQRIRRDGDERRVLVNVHDKPDLCRFVSPAIYRKDNISVSVGSDSKNVYEAIAIRDLIREFLEKNYFRN</sequence>
<dbReference type="EC" id="1.3.1.76" evidence="2"/>
<evidence type="ECO:0000256" key="5">
    <source>
        <dbReference type="ARBA" id="ARBA00023244"/>
    </source>
</evidence>
<gene>
    <name evidence="7" type="primary">cysG</name>
    <name evidence="8" type="ORF">CLV93_11270</name>
    <name evidence="7" type="ORF">JCM18694_25830</name>
</gene>
<dbReference type="InterPro" id="IPR028161">
    <property type="entry name" value="Met8-like"/>
</dbReference>
<dbReference type="EMBL" id="PYGC01000012">
    <property type="protein sequence ID" value="PSK80935.1"/>
    <property type="molecule type" value="Genomic_DNA"/>
</dbReference>
<keyword evidence="4" id="KW-0520">NAD</keyword>
<protein>
    <recommendedName>
        <fullName evidence="2">precorrin-2 dehydrogenase</fullName>
        <ecNumber evidence="2">1.3.1.76</ecNumber>
    </recommendedName>
</protein>
<dbReference type="EMBL" id="BLAU01000001">
    <property type="protein sequence ID" value="GET22337.1"/>
    <property type="molecule type" value="Genomic_DNA"/>
</dbReference>